<sequence>MKAVFMTVYRGEQTGSPVLAWAKEVRHKDEDIAEPAGPAKTLKNLYTQQCQLDRTPSYAADLADHAPRQHHQRPHPAHPVHEG</sequence>
<comment type="caution">
    <text evidence="2">The sequence shown here is derived from an EMBL/GenBank/DDBJ whole genome shotgun (WGS) entry which is preliminary data.</text>
</comment>
<accession>A0AA89Q8J0</accession>
<proteinExistence type="predicted"/>
<gene>
    <name evidence="2" type="ORF">HNR72_007365</name>
</gene>
<dbReference type="Proteomes" id="UP000579531">
    <property type="component" value="Unassembled WGS sequence"/>
</dbReference>
<organism evidence="2 3">
    <name type="scientific">Streptomyces collinus</name>
    <dbReference type="NCBI Taxonomy" id="42684"/>
    <lineage>
        <taxon>Bacteria</taxon>
        <taxon>Bacillati</taxon>
        <taxon>Actinomycetota</taxon>
        <taxon>Actinomycetes</taxon>
        <taxon>Kitasatosporales</taxon>
        <taxon>Streptomycetaceae</taxon>
        <taxon>Streptomyces</taxon>
    </lineage>
</organism>
<evidence type="ECO:0000313" key="3">
    <source>
        <dbReference type="Proteomes" id="UP000579531"/>
    </source>
</evidence>
<dbReference type="AlphaFoldDB" id="A0AA89Q8J0"/>
<dbReference type="EMBL" id="JACHLX010000001">
    <property type="protein sequence ID" value="MBB5816337.1"/>
    <property type="molecule type" value="Genomic_DNA"/>
</dbReference>
<name>A0AA89Q8J0_STRCU</name>
<dbReference type="RefSeq" id="WP_184853757.1">
    <property type="nucleotide sequence ID" value="NZ_BAABFE010000005.1"/>
</dbReference>
<dbReference type="GeneID" id="93843784"/>
<feature type="compositionally biased region" description="Basic residues" evidence="1">
    <location>
        <begin position="68"/>
        <end position="83"/>
    </location>
</feature>
<protein>
    <submittedName>
        <fullName evidence="2">Uncharacterized protein</fullName>
    </submittedName>
</protein>
<evidence type="ECO:0000256" key="1">
    <source>
        <dbReference type="SAM" id="MobiDB-lite"/>
    </source>
</evidence>
<reference evidence="2 3" key="1">
    <citation type="submission" date="2020-08" db="EMBL/GenBank/DDBJ databases">
        <title>Sequencing the genomes of 1000 actinobacteria strains.</title>
        <authorList>
            <person name="Klenk H.-P."/>
        </authorList>
    </citation>
    <scope>NUCLEOTIDE SEQUENCE [LARGE SCALE GENOMIC DNA]</scope>
    <source>
        <strain evidence="2 3">DSM 40129</strain>
    </source>
</reference>
<feature type="region of interest" description="Disordered" evidence="1">
    <location>
        <begin position="60"/>
        <end position="83"/>
    </location>
</feature>
<keyword evidence="3" id="KW-1185">Reference proteome</keyword>
<evidence type="ECO:0000313" key="2">
    <source>
        <dbReference type="EMBL" id="MBB5816337.1"/>
    </source>
</evidence>